<feature type="signal peptide" evidence="19">
    <location>
        <begin position="1"/>
        <end position="21"/>
    </location>
</feature>
<evidence type="ECO:0000256" key="8">
    <source>
        <dbReference type="ARBA" id="ARBA00022989"/>
    </source>
</evidence>
<evidence type="ECO:0000256" key="1">
    <source>
        <dbReference type="ARBA" id="ARBA00004251"/>
    </source>
</evidence>
<dbReference type="Gene3D" id="2.60.40.10">
    <property type="entry name" value="Immunoglobulins"/>
    <property type="match status" value="2"/>
</dbReference>
<dbReference type="InterPro" id="IPR003599">
    <property type="entry name" value="Ig_sub"/>
</dbReference>
<keyword evidence="9" id="KW-1064">Adaptive immunity</keyword>
<dbReference type="InterPro" id="IPR053896">
    <property type="entry name" value="BTN3A2-like_Ig-C"/>
</dbReference>
<evidence type="ECO:0000313" key="21">
    <source>
        <dbReference type="Ensembl" id="ENSOANP00000043831.1"/>
    </source>
</evidence>
<evidence type="ECO:0000256" key="18">
    <source>
        <dbReference type="SAM" id="Phobius"/>
    </source>
</evidence>
<dbReference type="GO" id="GO:0006955">
    <property type="term" value="P:immune response"/>
    <property type="evidence" value="ECO:0000318"/>
    <property type="project" value="GO_Central"/>
</dbReference>
<evidence type="ECO:0000256" key="19">
    <source>
        <dbReference type="SAM" id="SignalP"/>
    </source>
</evidence>
<evidence type="ECO:0000259" key="20">
    <source>
        <dbReference type="PROSITE" id="PS50835"/>
    </source>
</evidence>
<dbReference type="GO" id="GO:0031295">
    <property type="term" value="P:T cell costimulation"/>
    <property type="evidence" value="ECO:0000318"/>
    <property type="project" value="GO_Central"/>
</dbReference>
<dbReference type="GeneID" id="100081593"/>
<dbReference type="FunFam" id="2.60.40.10:FF:000996">
    <property type="entry name" value="ICOS ligand isoform X2"/>
    <property type="match status" value="1"/>
</dbReference>
<evidence type="ECO:0000256" key="4">
    <source>
        <dbReference type="ARBA" id="ARBA00022692"/>
    </source>
</evidence>
<sequence length="309" mass="34371">MGPKSTRLLLVLLCGIRDVISEEKEVVGIIGSSVELSCINPSLEQFDLKTLWVYWQTASPTTVLRMYSPGENSSTFEDPGYKNRTLLNIENMKTGDFSLVLSNISLQDERKFDCIAGKKEKVFKKFFSTTVRLVVAANSSTPIISGPTGTTVREEVIFVCNASDVYPEPNVYWIIGQDVLLDPAAQNHNISKNERGLYDVFSTVRITWTSNMRIGCSIENQRLKQNLTTFIKPEDPNKLPSIASTNPTNSPALPVTRSVTTLGVLGILAVMVGVVTGIWLCRKKYHHPFYSGGQRKGEVTEHVHYADHV</sequence>
<evidence type="ECO:0000256" key="14">
    <source>
        <dbReference type="ARBA" id="ARBA00068217"/>
    </source>
</evidence>
<dbReference type="PANTHER" id="PTHR24100">
    <property type="entry name" value="BUTYROPHILIN"/>
    <property type="match status" value="1"/>
</dbReference>
<dbReference type="GO" id="GO:0071222">
    <property type="term" value="P:cellular response to lipopolysaccharide"/>
    <property type="evidence" value="ECO:0000318"/>
    <property type="project" value="GO_Central"/>
</dbReference>
<dbReference type="FunFam" id="2.60.40.10:FF:001912">
    <property type="entry name" value="CD274 molecule"/>
    <property type="match status" value="1"/>
</dbReference>
<keyword evidence="11" id="KW-1015">Disulfide bond</keyword>
<dbReference type="InParanoid" id="A0A6I8NS80"/>
<name>A0A6I8NS80_ORNAN</name>
<evidence type="ECO:0000256" key="16">
    <source>
        <dbReference type="ARBA" id="ARBA00081259"/>
    </source>
</evidence>
<evidence type="ECO:0000256" key="10">
    <source>
        <dbReference type="ARBA" id="ARBA00023136"/>
    </source>
</evidence>
<dbReference type="Proteomes" id="UP000002279">
    <property type="component" value="Chromosome 18"/>
</dbReference>
<feature type="domain" description="Ig-like" evidence="20">
    <location>
        <begin position="3"/>
        <end position="124"/>
    </location>
</feature>
<dbReference type="CTD" id="23308"/>
<keyword evidence="22" id="KW-1185">Reference proteome</keyword>
<dbReference type="RefSeq" id="XP_028939311.1">
    <property type="nucleotide sequence ID" value="XM_029083478.2"/>
</dbReference>
<dbReference type="InterPro" id="IPR007110">
    <property type="entry name" value="Ig-like_dom"/>
</dbReference>
<dbReference type="OMA" id="KATSNMQ"/>
<dbReference type="GO" id="GO:0042113">
    <property type="term" value="P:B cell activation"/>
    <property type="evidence" value="ECO:0007669"/>
    <property type="project" value="UniProtKB-KW"/>
</dbReference>
<reference evidence="21" key="3">
    <citation type="submission" date="2025-09" db="UniProtKB">
        <authorList>
            <consortium name="Ensembl"/>
        </authorList>
    </citation>
    <scope>IDENTIFICATION</scope>
    <source>
        <strain evidence="21">Glennie</strain>
    </source>
</reference>
<evidence type="ECO:0000256" key="9">
    <source>
        <dbReference type="ARBA" id="ARBA00023130"/>
    </source>
</evidence>
<dbReference type="InterPro" id="IPR050504">
    <property type="entry name" value="IgSF_BTN/MOG"/>
</dbReference>
<evidence type="ECO:0000256" key="17">
    <source>
        <dbReference type="ARBA" id="ARBA00082272"/>
    </source>
</evidence>
<dbReference type="GO" id="GO:0009897">
    <property type="term" value="C:external side of plasma membrane"/>
    <property type="evidence" value="ECO:0000318"/>
    <property type="project" value="GO_Central"/>
</dbReference>
<comment type="similarity">
    <text evidence="2">Belongs to the immunoglobulin superfamily. BTN/MOG family.</text>
</comment>
<dbReference type="Pfam" id="PF07686">
    <property type="entry name" value="V-set"/>
    <property type="match status" value="1"/>
</dbReference>
<dbReference type="SMART" id="SM00409">
    <property type="entry name" value="IG"/>
    <property type="match status" value="1"/>
</dbReference>
<dbReference type="GO" id="GO:0005102">
    <property type="term" value="F:signaling receptor binding"/>
    <property type="evidence" value="ECO:0007669"/>
    <property type="project" value="UniProtKB-ARBA"/>
</dbReference>
<gene>
    <name evidence="21" type="primary">ICOSLG</name>
</gene>
<keyword evidence="7" id="KW-0075">B-cell activation</keyword>
<keyword evidence="13" id="KW-0393">Immunoglobulin domain</keyword>
<dbReference type="GO" id="GO:0002250">
    <property type="term" value="P:adaptive immune response"/>
    <property type="evidence" value="ECO:0007669"/>
    <property type="project" value="UniProtKB-KW"/>
</dbReference>
<comment type="subcellular location">
    <subcellularLocation>
        <location evidence="1">Cell membrane</location>
        <topology evidence="1">Single-pass type I membrane protein</topology>
    </subcellularLocation>
</comment>
<dbReference type="InterPro" id="IPR013106">
    <property type="entry name" value="Ig_V-set"/>
</dbReference>
<keyword evidence="12" id="KW-0325">Glycoprotein</keyword>
<evidence type="ECO:0000256" key="5">
    <source>
        <dbReference type="ARBA" id="ARBA00022729"/>
    </source>
</evidence>
<evidence type="ECO:0000313" key="22">
    <source>
        <dbReference type="Proteomes" id="UP000002279"/>
    </source>
</evidence>
<keyword evidence="5 19" id="KW-0732">Signal</keyword>
<proteinExistence type="inferred from homology"/>
<dbReference type="GO" id="GO:0042102">
    <property type="term" value="P:positive regulation of T cell proliferation"/>
    <property type="evidence" value="ECO:0000318"/>
    <property type="project" value="GO_Central"/>
</dbReference>
<dbReference type="PROSITE" id="PS50835">
    <property type="entry name" value="IG_LIKE"/>
    <property type="match status" value="1"/>
</dbReference>
<evidence type="ECO:0000256" key="13">
    <source>
        <dbReference type="ARBA" id="ARBA00023319"/>
    </source>
</evidence>
<protein>
    <recommendedName>
        <fullName evidence="14">ICOS ligand</fullName>
    </recommendedName>
    <alternativeName>
        <fullName evidence="16">B7 homolog 2</fullName>
    </alternativeName>
    <alternativeName>
        <fullName evidence="15">B7-like protein Gl50</fullName>
    </alternativeName>
    <alternativeName>
        <fullName evidence="17">B7-related protein 1</fullName>
    </alternativeName>
</protein>
<organism evidence="21 22">
    <name type="scientific">Ornithorhynchus anatinus</name>
    <name type="common">Duckbill platypus</name>
    <dbReference type="NCBI Taxonomy" id="9258"/>
    <lineage>
        <taxon>Eukaryota</taxon>
        <taxon>Metazoa</taxon>
        <taxon>Chordata</taxon>
        <taxon>Craniata</taxon>
        <taxon>Vertebrata</taxon>
        <taxon>Euteleostomi</taxon>
        <taxon>Mammalia</taxon>
        <taxon>Monotremata</taxon>
        <taxon>Ornithorhynchidae</taxon>
        <taxon>Ornithorhynchus</taxon>
    </lineage>
</organism>
<evidence type="ECO:0000256" key="6">
    <source>
        <dbReference type="ARBA" id="ARBA00022859"/>
    </source>
</evidence>
<evidence type="ECO:0000256" key="2">
    <source>
        <dbReference type="ARBA" id="ARBA00007591"/>
    </source>
</evidence>
<dbReference type="SUPFAM" id="SSF48726">
    <property type="entry name" value="Immunoglobulin"/>
    <property type="match status" value="2"/>
</dbReference>
<dbReference type="InterPro" id="IPR013783">
    <property type="entry name" value="Ig-like_fold"/>
</dbReference>
<dbReference type="Ensembl" id="ENSOANT00000052156.1">
    <property type="protein sequence ID" value="ENSOANP00000043831.1"/>
    <property type="gene ID" value="ENSOANG00000046692.1"/>
</dbReference>
<accession>A0A6I8NS80</accession>
<dbReference type="Pfam" id="PF22705">
    <property type="entry name" value="C2-set_3"/>
    <property type="match status" value="1"/>
</dbReference>
<dbReference type="FunCoup" id="A0A6I8NS80">
    <property type="interactions" value="261"/>
</dbReference>
<dbReference type="AlphaFoldDB" id="A0A6I8NS80"/>
<evidence type="ECO:0000256" key="7">
    <source>
        <dbReference type="ARBA" id="ARBA00022936"/>
    </source>
</evidence>
<dbReference type="GO" id="GO:0042104">
    <property type="term" value="P:positive regulation of activated T cell proliferation"/>
    <property type="evidence" value="ECO:0007669"/>
    <property type="project" value="UniProtKB-ARBA"/>
</dbReference>
<dbReference type="Bgee" id="ENSOANG00000046692">
    <property type="expression patterns" value="Expressed in adult mammalian kidney and 8 other cell types or tissues"/>
</dbReference>
<dbReference type="GO" id="GO:0007166">
    <property type="term" value="P:cell surface receptor signaling pathway"/>
    <property type="evidence" value="ECO:0000318"/>
    <property type="project" value="GO_Central"/>
</dbReference>
<keyword evidence="8 18" id="KW-1133">Transmembrane helix</keyword>
<evidence type="ECO:0000256" key="15">
    <source>
        <dbReference type="ARBA" id="ARBA00080938"/>
    </source>
</evidence>
<feature type="transmembrane region" description="Helical" evidence="18">
    <location>
        <begin position="259"/>
        <end position="281"/>
    </location>
</feature>
<evidence type="ECO:0000256" key="12">
    <source>
        <dbReference type="ARBA" id="ARBA00023180"/>
    </source>
</evidence>
<reference evidence="21" key="2">
    <citation type="submission" date="2025-08" db="UniProtKB">
        <authorList>
            <consortium name="Ensembl"/>
        </authorList>
    </citation>
    <scope>IDENTIFICATION</scope>
    <source>
        <strain evidence="21">Glennie</strain>
    </source>
</reference>
<feature type="chain" id="PRO_5026277849" description="ICOS ligand" evidence="19">
    <location>
        <begin position="22"/>
        <end position="309"/>
    </location>
</feature>
<keyword evidence="10 18" id="KW-0472">Membrane</keyword>
<keyword evidence="3" id="KW-1003">Cell membrane</keyword>
<evidence type="ECO:0000256" key="3">
    <source>
        <dbReference type="ARBA" id="ARBA00022475"/>
    </source>
</evidence>
<dbReference type="InterPro" id="IPR036179">
    <property type="entry name" value="Ig-like_dom_sf"/>
</dbReference>
<dbReference type="PANTHER" id="PTHR24100:SF151">
    <property type="entry name" value="ICOS LIGAND"/>
    <property type="match status" value="1"/>
</dbReference>
<keyword evidence="4 18" id="KW-0812">Transmembrane</keyword>
<dbReference type="GO" id="GO:0042130">
    <property type="term" value="P:negative regulation of T cell proliferation"/>
    <property type="evidence" value="ECO:0000318"/>
    <property type="project" value="GO_Central"/>
</dbReference>
<dbReference type="OrthoDB" id="10055806at2759"/>
<dbReference type="GeneTree" id="ENSGT00940000161590"/>
<reference evidence="21 22" key="1">
    <citation type="journal article" date="2008" name="Nature">
        <title>Genome analysis of the platypus reveals unique signatures of evolution.</title>
        <authorList>
            <person name="Warren W.C."/>
            <person name="Hillier L.W."/>
            <person name="Marshall Graves J.A."/>
            <person name="Birney E."/>
            <person name="Ponting C.P."/>
            <person name="Grutzner F."/>
            <person name="Belov K."/>
            <person name="Miller W."/>
            <person name="Clarke L."/>
            <person name="Chinwalla A.T."/>
            <person name="Yang S.P."/>
            <person name="Heger A."/>
            <person name="Locke D.P."/>
            <person name="Miethke P."/>
            <person name="Waters P.D."/>
            <person name="Veyrunes F."/>
            <person name="Fulton L."/>
            <person name="Fulton B."/>
            <person name="Graves T."/>
            <person name="Wallis J."/>
            <person name="Puente X.S."/>
            <person name="Lopez-Otin C."/>
            <person name="Ordonez G.R."/>
            <person name="Eichler E.E."/>
            <person name="Chen L."/>
            <person name="Cheng Z."/>
            <person name="Deakin J.E."/>
            <person name="Alsop A."/>
            <person name="Thompson K."/>
            <person name="Kirby P."/>
            <person name="Papenfuss A.T."/>
            <person name="Wakefield M.J."/>
            <person name="Olender T."/>
            <person name="Lancet D."/>
            <person name="Huttley G.A."/>
            <person name="Smit A.F."/>
            <person name="Pask A."/>
            <person name="Temple-Smith P."/>
            <person name="Batzer M.A."/>
            <person name="Walker J.A."/>
            <person name="Konkel M.K."/>
            <person name="Harris R.S."/>
            <person name="Whittington C.M."/>
            <person name="Wong E.S."/>
            <person name="Gemmell N.J."/>
            <person name="Buschiazzo E."/>
            <person name="Vargas Jentzsch I.M."/>
            <person name="Merkel A."/>
            <person name="Schmitz J."/>
            <person name="Zemann A."/>
            <person name="Churakov G."/>
            <person name="Kriegs J.O."/>
            <person name="Brosius J."/>
            <person name="Murchison E.P."/>
            <person name="Sachidanandam R."/>
            <person name="Smith C."/>
            <person name="Hannon G.J."/>
            <person name="Tsend-Ayush E."/>
            <person name="McMillan D."/>
            <person name="Attenborough R."/>
            <person name="Rens W."/>
            <person name="Ferguson-Smith M."/>
            <person name="Lefevre C.M."/>
            <person name="Sharp J.A."/>
            <person name="Nicholas K.R."/>
            <person name="Ray D.A."/>
            <person name="Kube M."/>
            <person name="Reinhardt R."/>
            <person name="Pringle T.H."/>
            <person name="Taylor J."/>
            <person name="Jones R.C."/>
            <person name="Nixon B."/>
            <person name="Dacheux J.L."/>
            <person name="Niwa H."/>
            <person name="Sekita Y."/>
            <person name="Huang X."/>
            <person name="Stark A."/>
            <person name="Kheradpour P."/>
            <person name="Kellis M."/>
            <person name="Flicek P."/>
            <person name="Chen Y."/>
            <person name="Webber C."/>
            <person name="Hardison R."/>
            <person name="Nelson J."/>
            <person name="Hallsworth-Pepin K."/>
            <person name="Delehaunty K."/>
            <person name="Markovic C."/>
            <person name="Minx P."/>
            <person name="Feng Y."/>
            <person name="Kremitzki C."/>
            <person name="Mitreva M."/>
            <person name="Glasscock J."/>
            <person name="Wylie T."/>
            <person name="Wohldmann P."/>
            <person name="Thiru P."/>
            <person name="Nhan M.N."/>
            <person name="Pohl C.S."/>
            <person name="Smith S.M."/>
            <person name="Hou S."/>
            <person name="Nefedov M."/>
            <person name="de Jong P.J."/>
            <person name="Renfree M.B."/>
            <person name="Mardis E.R."/>
            <person name="Wilson R.K."/>
        </authorList>
    </citation>
    <scope>NUCLEOTIDE SEQUENCE [LARGE SCALE GENOMIC DNA]</scope>
    <source>
        <strain evidence="21 22">Glennie</strain>
    </source>
</reference>
<evidence type="ECO:0000256" key="11">
    <source>
        <dbReference type="ARBA" id="ARBA00023157"/>
    </source>
</evidence>
<keyword evidence="6" id="KW-0391">Immunity</keyword>